<gene>
    <name evidence="2" type="ORF">C7447_101443</name>
</gene>
<dbReference type="InterPro" id="IPR016181">
    <property type="entry name" value="Acyl_CoA_acyltransferase"/>
</dbReference>
<dbReference type="PROSITE" id="PS51186">
    <property type="entry name" value="GNAT"/>
    <property type="match status" value="1"/>
</dbReference>
<comment type="caution">
    <text evidence="2">The sequence shown here is derived from an EMBL/GenBank/DDBJ whole genome shotgun (WGS) entry which is preliminary data.</text>
</comment>
<dbReference type="CDD" id="cd04301">
    <property type="entry name" value="NAT_SF"/>
    <property type="match status" value="1"/>
</dbReference>
<dbReference type="GO" id="GO:0016747">
    <property type="term" value="F:acyltransferase activity, transferring groups other than amino-acyl groups"/>
    <property type="evidence" value="ECO:0007669"/>
    <property type="project" value="InterPro"/>
</dbReference>
<feature type="domain" description="N-acetyltransferase" evidence="1">
    <location>
        <begin position="6"/>
        <end position="146"/>
    </location>
</feature>
<protein>
    <submittedName>
        <fullName evidence="2">ElaA protein</fullName>
    </submittedName>
</protein>
<evidence type="ECO:0000259" key="1">
    <source>
        <dbReference type="PROSITE" id="PS51186"/>
    </source>
</evidence>
<dbReference type="SUPFAM" id="SSF55729">
    <property type="entry name" value="Acyl-CoA N-acyltransferases (Nat)"/>
    <property type="match status" value="1"/>
</dbReference>
<proteinExistence type="predicted"/>
<dbReference type="OrthoDB" id="9796171at2"/>
<dbReference type="EMBL" id="VNIA01000001">
    <property type="protein sequence ID" value="TYP99838.1"/>
    <property type="molecule type" value="Genomic_DNA"/>
</dbReference>
<dbReference type="Gene3D" id="3.40.630.30">
    <property type="match status" value="1"/>
</dbReference>
<dbReference type="RefSeq" id="WP_148868541.1">
    <property type="nucleotide sequence ID" value="NZ_VNIA01000001.1"/>
</dbReference>
<reference evidence="2 3" key="1">
    <citation type="submission" date="2019-07" db="EMBL/GenBank/DDBJ databases">
        <title>Genomic Encyclopedia of Type Strains, Phase IV (KMG-IV): sequencing the most valuable type-strain genomes for metagenomic binning, comparative biology and taxonomic classification.</title>
        <authorList>
            <person name="Goeker M."/>
        </authorList>
    </citation>
    <scope>NUCLEOTIDE SEQUENCE [LARGE SCALE GENOMIC DNA]</scope>
    <source>
        <strain evidence="2 3">DSM 18961</strain>
    </source>
</reference>
<sequence length="146" mass="17153">MDFLVKTFEELTTLELYDLLQLRSDVFVVEQDCVFLDLDGKDQQAIHVLGKKNDKIVAYTRLFQSGDYYKESSIGRVVVKQEERKYGYGHDLMDFSIQTIKKLYNTSLIKIGAQKYLKKFYESHGFIQIGDEYLEDGIIHIYMIKK</sequence>
<evidence type="ECO:0000313" key="2">
    <source>
        <dbReference type="EMBL" id="TYP99838.1"/>
    </source>
</evidence>
<dbReference type="InterPro" id="IPR000182">
    <property type="entry name" value="GNAT_dom"/>
</dbReference>
<dbReference type="AlphaFoldDB" id="A0A5S5DX49"/>
<evidence type="ECO:0000313" key="3">
    <source>
        <dbReference type="Proteomes" id="UP000323136"/>
    </source>
</evidence>
<keyword evidence="3" id="KW-1185">Reference proteome</keyword>
<accession>A0A5S5DX49</accession>
<dbReference type="Pfam" id="PF13673">
    <property type="entry name" value="Acetyltransf_10"/>
    <property type="match status" value="1"/>
</dbReference>
<organism evidence="2 3">
    <name type="scientific">Tenacibaculum adriaticum</name>
    <dbReference type="NCBI Taxonomy" id="413713"/>
    <lineage>
        <taxon>Bacteria</taxon>
        <taxon>Pseudomonadati</taxon>
        <taxon>Bacteroidota</taxon>
        <taxon>Flavobacteriia</taxon>
        <taxon>Flavobacteriales</taxon>
        <taxon>Flavobacteriaceae</taxon>
        <taxon>Tenacibaculum</taxon>
    </lineage>
</organism>
<dbReference type="Proteomes" id="UP000323136">
    <property type="component" value="Unassembled WGS sequence"/>
</dbReference>
<name>A0A5S5DX49_9FLAO</name>